<sequence length="81" mass="8922">MEDVVKVVARQASNLHLRDDGYWWSVYRHNSVSPTNYVVDTAGVVTYWSEGFDEMAIRGAIEALLPAPGPAAAAPTGRFRN</sequence>
<proteinExistence type="predicted"/>
<gene>
    <name evidence="1" type="ORF">FJY68_11325</name>
</gene>
<evidence type="ECO:0000313" key="1">
    <source>
        <dbReference type="EMBL" id="MBM3332418.1"/>
    </source>
</evidence>
<dbReference type="Proteomes" id="UP000779900">
    <property type="component" value="Unassembled WGS sequence"/>
</dbReference>
<protein>
    <submittedName>
        <fullName evidence="1">Uncharacterized protein</fullName>
    </submittedName>
</protein>
<dbReference type="EMBL" id="VGIR01000084">
    <property type="protein sequence ID" value="MBM3332418.1"/>
    <property type="molecule type" value="Genomic_DNA"/>
</dbReference>
<name>A0A937XFE3_UNCW3</name>
<organism evidence="1 2">
    <name type="scientific">candidate division WOR-3 bacterium</name>
    <dbReference type="NCBI Taxonomy" id="2052148"/>
    <lineage>
        <taxon>Bacteria</taxon>
        <taxon>Bacteria division WOR-3</taxon>
    </lineage>
</organism>
<accession>A0A937XFE3</accession>
<reference evidence="1" key="1">
    <citation type="submission" date="2019-03" db="EMBL/GenBank/DDBJ databases">
        <title>Lake Tanganyika Metagenome-Assembled Genomes (MAGs).</title>
        <authorList>
            <person name="Tran P."/>
        </authorList>
    </citation>
    <scope>NUCLEOTIDE SEQUENCE</scope>
    <source>
        <strain evidence="1">K_DeepCast_150m_m2_040</strain>
    </source>
</reference>
<dbReference type="AlphaFoldDB" id="A0A937XFE3"/>
<comment type="caution">
    <text evidence="1">The sequence shown here is derived from an EMBL/GenBank/DDBJ whole genome shotgun (WGS) entry which is preliminary data.</text>
</comment>
<evidence type="ECO:0000313" key="2">
    <source>
        <dbReference type="Proteomes" id="UP000779900"/>
    </source>
</evidence>